<reference evidence="2 3" key="1">
    <citation type="submission" date="2018-07" db="EMBL/GenBank/DDBJ databases">
        <title>Phylogenomic Insights into understanding Host Adaptation of Lactobacillus reuteri by a novel species, Lactobacillus spp. M31.</title>
        <authorList>
            <person name="Sharma S."/>
            <person name="Patil P."/>
            <person name="Korpole S."/>
            <person name="Patil P.B."/>
        </authorList>
    </citation>
    <scope>NUCLEOTIDE SEQUENCE [LARGE SCALE GENOMIC DNA]</scope>
    <source>
        <strain evidence="2 3">M31</strain>
    </source>
</reference>
<gene>
    <name evidence="2" type="ORF">DTK66_07850</name>
</gene>
<evidence type="ECO:0000259" key="1">
    <source>
        <dbReference type="Pfam" id="PF12728"/>
    </source>
</evidence>
<dbReference type="InterPro" id="IPR041657">
    <property type="entry name" value="HTH_17"/>
</dbReference>
<keyword evidence="3" id="KW-1185">Reference proteome</keyword>
<dbReference type="Pfam" id="PF12728">
    <property type="entry name" value="HTH_17"/>
    <property type="match status" value="1"/>
</dbReference>
<name>A0ABR8P8G2_9LACO</name>
<dbReference type="InterPro" id="IPR010093">
    <property type="entry name" value="SinI_DNA-bd"/>
</dbReference>
<evidence type="ECO:0000313" key="3">
    <source>
        <dbReference type="Proteomes" id="UP000704341"/>
    </source>
</evidence>
<dbReference type="EMBL" id="QORN01000029">
    <property type="protein sequence ID" value="MBD5807005.1"/>
    <property type="molecule type" value="Genomic_DNA"/>
</dbReference>
<dbReference type="NCBIfam" id="TIGR01764">
    <property type="entry name" value="excise"/>
    <property type="match status" value="1"/>
</dbReference>
<proteinExistence type="predicted"/>
<sequence>MHCRREVILLTKINAEFPDEFTNSIKNAIIQVIDEASKSALSDQYPTYMTKSQAAQYLNIALNTLDQWIATTNIPYVKFGKIYRFNRNELDKFMTSTK</sequence>
<protein>
    <submittedName>
        <fullName evidence="2">Helix-turn-helix domain-containing protein</fullName>
    </submittedName>
</protein>
<accession>A0ABR8P8G2</accession>
<evidence type="ECO:0000313" key="2">
    <source>
        <dbReference type="EMBL" id="MBD5807005.1"/>
    </source>
</evidence>
<organism evidence="2 3">
    <name type="scientific">Limosilactobacillus walteri</name>
    <dbReference type="NCBI Taxonomy" id="2268022"/>
    <lineage>
        <taxon>Bacteria</taxon>
        <taxon>Bacillati</taxon>
        <taxon>Bacillota</taxon>
        <taxon>Bacilli</taxon>
        <taxon>Lactobacillales</taxon>
        <taxon>Lactobacillaceae</taxon>
        <taxon>Limosilactobacillus</taxon>
    </lineage>
</organism>
<dbReference type="Proteomes" id="UP000704341">
    <property type="component" value="Unassembled WGS sequence"/>
</dbReference>
<dbReference type="SUPFAM" id="SSF46955">
    <property type="entry name" value="Putative DNA-binding domain"/>
    <property type="match status" value="1"/>
</dbReference>
<comment type="caution">
    <text evidence="2">The sequence shown here is derived from an EMBL/GenBank/DDBJ whole genome shotgun (WGS) entry which is preliminary data.</text>
</comment>
<dbReference type="InterPro" id="IPR009061">
    <property type="entry name" value="DNA-bd_dom_put_sf"/>
</dbReference>
<feature type="domain" description="Helix-turn-helix" evidence="1">
    <location>
        <begin position="48"/>
        <end position="96"/>
    </location>
</feature>